<reference evidence="2" key="1">
    <citation type="journal article" date="2023" name="Mol. Phylogenet. Evol.">
        <title>Genome-scale phylogeny and comparative genomics of the fungal order Sordariales.</title>
        <authorList>
            <person name="Hensen N."/>
            <person name="Bonometti L."/>
            <person name="Westerberg I."/>
            <person name="Brannstrom I.O."/>
            <person name="Guillou S."/>
            <person name="Cros-Aarteil S."/>
            <person name="Calhoun S."/>
            <person name="Haridas S."/>
            <person name="Kuo A."/>
            <person name="Mondo S."/>
            <person name="Pangilinan J."/>
            <person name="Riley R."/>
            <person name="LaButti K."/>
            <person name="Andreopoulos B."/>
            <person name="Lipzen A."/>
            <person name="Chen C."/>
            <person name="Yan M."/>
            <person name="Daum C."/>
            <person name="Ng V."/>
            <person name="Clum A."/>
            <person name="Steindorff A."/>
            <person name="Ohm R.A."/>
            <person name="Martin F."/>
            <person name="Silar P."/>
            <person name="Natvig D.O."/>
            <person name="Lalanne C."/>
            <person name="Gautier V."/>
            <person name="Ament-Velasquez S.L."/>
            <person name="Kruys A."/>
            <person name="Hutchinson M.I."/>
            <person name="Powell A.J."/>
            <person name="Barry K."/>
            <person name="Miller A.N."/>
            <person name="Grigoriev I.V."/>
            <person name="Debuchy R."/>
            <person name="Gladieux P."/>
            <person name="Hiltunen Thoren M."/>
            <person name="Johannesson H."/>
        </authorList>
    </citation>
    <scope>NUCLEOTIDE SEQUENCE</scope>
    <source>
        <strain evidence="2">CBS 958.72</strain>
    </source>
</reference>
<evidence type="ECO:0000313" key="2">
    <source>
        <dbReference type="EMBL" id="KAK3373209.1"/>
    </source>
</evidence>
<dbReference type="InterPro" id="IPR029010">
    <property type="entry name" value="ThuA-like"/>
</dbReference>
<keyword evidence="3" id="KW-1185">Reference proteome</keyword>
<proteinExistence type="predicted"/>
<dbReference type="SUPFAM" id="SSF52317">
    <property type="entry name" value="Class I glutamine amidotransferase-like"/>
    <property type="match status" value="1"/>
</dbReference>
<reference evidence="2" key="2">
    <citation type="submission" date="2023-06" db="EMBL/GenBank/DDBJ databases">
        <authorList>
            <consortium name="Lawrence Berkeley National Laboratory"/>
            <person name="Haridas S."/>
            <person name="Hensen N."/>
            <person name="Bonometti L."/>
            <person name="Westerberg I."/>
            <person name="Brannstrom I.O."/>
            <person name="Guillou S."/>
            <person name="Cros-Aarteil S."/>
            <person name="Calhoun S."/>
            <person name="Kuo A."/>
            <person name="Mondo S."/>
            <person name="Pangilinan J."/>
            <person name="Riley R."/>
            <person name="Labutti K."/>
            <person name="Andreopoulos B."/>
            <person name="Lipzen A."/>
            <person name="Chen C."/>
            <person name="Yanf M."/>
            <person name="Daum C."/>
            <person name="Ng V."/>
            <person name="Clum A."/>
            <person name="Steindorff A."/>
            <person name="Ohm R."/>
            <person name="Martin F."/>
            <person name="Silar P."/>
            <person name="Natvig D."/>
            <person name="Lalanne C."/>
            <person name="Gautier V."/>
            <person name="Ament-Velasquez S.L."/>
            <person name="Kruys A."/>
            <person name="Hutchinson M.I."/>
            <person name="Powell A.J."/>
            <person name="Barry K."/>
            <person name="Miller A.N."/>
            <person name="Grigoriev I.V."/>
            <person name="Debuchy R."/>
            <person name="Gladieux P."/>
            <person name="Thoren M.H."/>
            <person name="Johannesson H."/>
        </authorList>
    </citation>
    <scope>NUCLEOTIDE SEQUENCE</scope>
    <source>
        <strain evidence="2">CBS 958.72</strain>
    </source>
</reference>
<dbReference type="Pfam" id="PF06283">
    <property type="entry name" value="ThuA"/>
    <property type="match status" value="1"/>
</dbReference>
<organism evidence="2 3">
    <name type="scientific">Lasiosphaeria ovina</name>
    <dbReference type="NCBI Taxonomy" id="92902"/>
    <lineage>
        <taxon>Eukaryota</taxon>
        <taxon>Fungi</taxon>
        <taxon>Dikarya</taxon>
        <taxon>Ascomycota</taxon>
        <taxon>Pezizomycotina</taxon>
        <taxon>Sordariomycetes</taxon>
        <taxon>Sordariomycetidae</taxon>
        <taxon>Sordariales</taxon>
        <taxon>Lasiosphaeriaceae</taxon>
        <taxon>Lasiosphaeria</taxon>
    </lineage>
</organism>
<dbReference type="EMBL" id="JAULSN010000004">
    <property type="protein sequence ID" value="KAK3373209.1"/>
    <property type="molecule type" value="Genomic_DNA"/>
</dbReference>
<dbReference type="Gene3D" id="3.40.50.880">
    <property type="match status" value="1"/>
</dbReference>
<feature type="domain" description="ThuA-like" evidence="1">
    <location>
        <begin position="15"/>
        <end position="252"/>
    </location>
</feature>
<evidence type="ECO:0000313" key="3">
    <source>
        <dbReference type="Proteomes" id="UP001287356"/>
    </source>
</evidence>
<dbReference type="PANTHER" id="PTHR40469">
    <property type="entry name" value="SECRETED GLYCOSYL HYDROLASE"/>
    <property type="match status" value="1"/>
</dbReference>
<dbReference type="AlphaFoldDB" id="A0AAE0KAP8"/>
<dbReference type="InterPro" id="IPR029062">
    <property type="entry name" value="Class_I_gatase-like"/>
</dbReference>
<comment type="caution">
    <text evidence="2">The sequence shown here is derived from an EMBL/GenBank/DDBJ whole genome shotgun (WGS) entry which is preliminary data.</text>
</comment>
<sequence length="256" mass="27430">MAVASASSTGAAPFKILIFSRTAAYRHASIPAGIRALQQLAARSGSFAADAGEDASVFTRAGGLAAYRVIVLLQCSGAFLDSAALGALKAFVRSGRGVVGIHCASFAFTLPSDDPWYGRLVGGVFANHPAPQLARLTVPDPAHPIVAASLGKRGGARRRQQQQQLPEWEWEWLDEWYNFKTHPRLAAGGGLHVLLAVDEQSYSGGTHGQDHPVAWCQEFDGGRSFYTSLGHFDEAYEDEAFMSQLLGGILWTARVS</sequence>
<protein>
    <submittedName>
        <fullName evidence="2">ThuA-like domain-containing protein</fullName>
    </submittedName>
</protein>
<accession>A0AAE0KAP8</accession>
<evidence type="ECO:0000259" key="1">
    <source>
        <dbReference type="Pfam" id="PF06283"/>
    </source>
</evidence>
<gene>
    <name evidence="2" type="ORF">B0T24DRAFT_527234</name>
</gene>
<name>A0AAE0KAP8_9PEZI</name>
<dbReference type="PANTHER" id="PTHR40469:SF2">
    <property type="entry name" value="GALACTOSE-BINDING DOMAIN-LIKE SUPERFAMILY PROTEIN"/>
    <property type="match status" value="1"/>
</dbReference>
<dbReference type="Proteomes" id="UP001287356">
    <property type="component" value="Unassembled WGS sequence"/>
</dbReference>